<dbReference type="SUPFAM" id="SSF51695">
    <property type="entry name" value="PLC-like phosphodiesterases"/>
    <property type="match status" value="1"/>
</dbReference>
<keyword evidence="4" id="KW-1185">Reference proteome</keyword>
<dbReference type="Proteomes" id="UP001165678">
    <property type="component" value="Unassembled WGS sequence"/>
</dbReference>
<organism evidence="3 4">
    <name type="scientific">Larsenimonas rhizosphaerae</name>
    <dbReference type="NCBI Taxonomy" id="2944682"/>
    <lineage>
        <taxon>Bacteria</taxon>
        <taxon>Pseudomonadati</taxon>
        <taxon>Pseudomonadota</taxon>
        <taxon>Gammaproteobacteria</taxon>
        <taxon>Oceanospirillales</taxon>
        <taxon>Halomonadaceae</taxon>
        <taxon>Larsenimonas</taxon>
    </lineage>
</organism>
<dbReference type="EMBL" id="JAPIVE010000002">
    <property type="protein sequence ID" value="MCX2524278.1"/>
    <property type="molecule type" value="Genomic_DNA"/>
</dbReference>
<comment type="caution">
    <text evidence="3">The sequence shown here is derived from an EMBL/GenBank/DDBJ whole genome shotgun (WGS) entry which is preliminary data.</text>
</comment>
<evidence type="ECO:0000259" key="2">
    <source>
        <dbReference type="PROSITE" id="PS51704"/>
    </source>
</evidence>
<gene>
    <name evidence="3" type="ORF">OQ287_08495</name>
</gene>
<feature type="domain" description="GP-PDE" evidence="2">
    <location>
        <begin position="49"/>
        <end position="372"/>
    </location>
</feature>
<dbReference type="RefSeq" id="WP_265896166.1">
    <property type="nucleotide sequence ID" value="NZ_JAPIVE010000002.1"/>
</dbReference>
<protein>
    <submittedName>
        <fullName evidence="3">Glycerophosphodiester phosphodiesterase</fullName>
    </submittedName>
</protein>
<dbReference type="PANTHER" id="PTHR46211:SF1">
    <property type="entry name" value="GLYCEROPHOSPHODIESTER PHOSPHODIESTERASE, CYTOPLASMIC"/>
    <property type="match status" value="1"/>
</dbReference>
<feature type="signal peptide" evidence="1">
    <location>
        <begin position="1"/>
        <end position="28"/>
    </location>
</feature>
<dbReference type="PANTHER" id="PTHR46211">
    <property type="entry name" value="GLYCEROPHOSPHORYL DIESTER PHOSPHODIESTERASE"/>
    <property type="match status" value="1"/>
</dbReference>
<dbReference type="PROSITE" id="PS51704">
    <property type="entry name" value="GP_PDE"/>
    <property type="match status" value="1"/>
</dbReference>
<dbReference type="Pfam" id="PF03009">
    <property type="entry name" value="GDPD"/>
    <property type="match status" value="1"/>
</dbReference>
<name>A0AA41ZLZ2_9GAMM</name>
<proteinExistence type="predicted"/>
<dbReference type="CDD" id="cd08601">
    <property type="entry name" value="GDPD_SaGlpQ_like"/>
    <property type="match status" value="1"/>
</dbReference>
<keyword evidence="1" id="KW-0732">Signal</keyword>
<evidence type="ECO:0000313" key="3">
    <source>
        <dbReference type="EMBL" id="MCX2524278.1"/>
    </source>
</evidence>
<dbReference type="AlphaFoldDB" id="A0AA41ZLZ2"/>
<reference evidence="3" key="1">
    <citation type="submission" date="2022-11" db="EMBL/GenBank/DDBJ databases">
        <title>Larsenimonas rhizosphaerae sp. nov., isolated from a tidal mudflat.</title>
        <authorList>
            <person name="Lee S.D."/>
            <person name="Kim I.S."/>
        </authorList>
    </citation>
    <scope>NUCLEOTIDE SEQUENCE</scope>
    <source>
        <strain evidence="3">GH2-1</strain>
    </source>
</reference>
<feature type="chain" id="PRO_5041360736" evidence="1">
    <location>
        <begin position="29"/>
        <end position="389"/>
    </location>
</feature>
<dbReference type="Gene3D" id="3.20.20.190">
    <property type="entry name" value="Phosphatidylinositol (PI) phosphodiesterase"/>
    <property type="match status" value="1"/>
</dbReference>
<evidence type="ECO:0000313" key="4">
    <source>
        <dbReference type="Proteomes" id="UP001165678"/>
    </source>
</evidence>
<evidence type="ECO:0000256" key="1">
    <source>
        <dbReference type="SAM" id="SignalP"/>
    </source>
</evidence>
<dbReference type="GO" id="GO:0008081">
    <property type="term" value="F:phosphoric diester hydrolase activity"/>
    <property type="evidence" value="ECO:0007669"/>
    <property type="project" value="InterPro"/>
</dbReference>
<dbReference type="InterPro" id="IPR017946">
    <property type="entry name" value="PLC-like_Pdiesterase_TIM-brl"/>
</dbReference>
<dbReference type="GO" id="GO:0006629">
    <property type="term" value="P:lipid metabolic process"/>
    <property type="evidence" value="ECO:0007669"/>
    <property type="project" value="InterPro"/>
</dbReference>
<sequence>MPSRHPIARTSLLAMAITAALSATPTLADETRDASSSAQTSAALGIPDPAVIAHRGDSFNAPESTRPAYLLARDLGADYLELDLQRTRDGHLVALHDNTLQRTTNVAEVFPDRADAPVSQFTLAELKQLDAGSWFNTAYPDRARPGFKGLKIMTLDEIRDIAEGGSNHPGLYIETKVPTLFPGIEKDLKQYLQAHDWIGPQAGTQPAGESNGAVNVAYTPSRVILQTFEKPSLEALQQQMPNVPKILLLWGGEGSIPLEQSAPQGTDETDADYYARQKVASKADYGEWLSYAKDHGAIGVGPSTIQSEHDGDFSRQFSYSELAAPWMIDMAHEHHLLVHAYTVDQPADLETYRQHGVDGFFTNRPTVALKTFDRAPDQSVNDILTAYDY</sequence>
<accession>A0AA41ZLZ2</accession>
<dbReference type="InterPro" id="IPR030395">
    <property type="entry name" value="GP_PDE_dom"/>
</dbReference>